<evidence type="ECO:0000313" key="3">
    <source>
        <dbReference type="Proteomes" id="UP000008139"/>
    </source>
</evidence>
<dbReference type="HOGENOM" id="CLU_170154_1_0_7"/>
<dbReference type="eggNOG" id="COG1032">
    <property type="taxonomic scope" value="Bacteria"/>
</dbReference>
<dbReference type="InterPro" id="IPR009081">
    <property type="entry name" value="PP-bd_ACP"/>
</dbReference>
<proteinExistence type="predicted"/>
<evidence type="ECO:0000313" key="2">
    <source>
        <dbReference type="EMBL" id="AEA34595.1"/>
    </source>
</evidence>
<dbReference type="Gene3D" id="1.10.1200.10">
    <property type="entry name" value="ACP-like"/>
    <property type="match status" value="1"/>
</dbReference>
<organism evidence="2 3">
    <name type="scientific">Hippea maritima (strain ATCC 700847 / DSM 10411 / MH2)</name>
    <dbReference type="NCBI Taxonomy" id="760142"/>
    <lineage>
        <taxon>Bacteria</taxon>
        <taxon>Pseudomonadati</taxon>
        <taxon>Campylobacterota</taxon>
        <taxon>Desulfurellia</taxon>
        <taxon>Desulfurellales</taxon>
        <taxon>Hippeaceae</taxon>
        <taxon>Hippea</taxon>
    </lineage>
</organism>
<dbReference type="InParanoid" id="F2LUK5"/>
<dbReference type="RefSeq" id="WP_013682621.1">
    <property type="nucleotide sequence ID" value="NC_015318.1"/>
</dbReference>
<dbReference type="Proteomes" id="UP000008139">
    <property type="component" value="Chromosome"/>
</dbReference>
<reference evidence="3" key="2">
    <citation type="submission" date="2011-03" db="EMBL/GenBank/DDBJ databases">
        <title>The complete genome of Hippea maritima DSM 10411.</title>
        <authorList>
            <consortium name="US DOE Joint Genome Institute (JGI-PGF)"/>
            <person name="Lucas S."/>
            <person name="Copeland A."/>
            <person name="Lapidus A."/>
            <person name="Bruce D."/>
            <person name="Goodwin L."/>
            <person name="Pitluck S."/>
            <person name="Peters L."/>
            <person name="Kyrpides N."/>
            <person name="Mavromatis K."/>
            <person name="Pagani I."/>
            <person name="Ivanova N."/>
            <person name="Mikhailova N."/>
            <person name="Lu M."/>
            <person name="Detter J.C."/>
            <person name="Tapia R."/>
            <person name="Han C."/>
            <person name="Land M."/>
            <person name="Hauser L."/>
            <person name="Markowitz V."/>
            <person name="Cheng J.-F."/>
            <person name="Hugenholtz P."/>
            <person name="Woyke T."/>
            <person name="Wu D."/>
            <person name="Spring S."/>
            <person name="Schroeder M."/>
            <person name="Brambilla E."/>
            <person name="Klenk H.-P."/>
            <person name="Eisen J.A."/>
        </authorList>
    </citation>
    <scope>NUCLEOTIDE SEQUENCE [LARGE SCALE GENOMIC DNA]</scope>
    <source>
        <strain evidence="3">ATCC 700847 / DSM 10411 / MH2</strain>
    </source>
</reference>
<name>F2LUK5_HIPMA</name>
<evidence type="ECO:0000259" key="1">
    <source>
        <dbReference type="PROSITE" id="PS50075"/>
    </source>
</evidence>
<dbReference type="InterPro" id="IPR036736">
    <property type="entry name" value="ACP-like_sf"/>
</dbReference>
<feature type="domain" description="Carrier" evidence="1">
    <location>
        <begin position="3"/>
        <end position="94"/>
    </location>
</feature>
<dbReference type="PROSITE" id="PS50075">
    <property type="entry name" value="CARRIER"/>
    <property type="match status" value="1"/>
</dbReference>
<dbReference type="EMBL" id="CP002606">
    <property type="protein sequence ID" value="AEA34595.1"/>
    <property type="molecule type" value="Genomic_DNA"/>
</dbReference>
<dbReference type="STRING" id="760142.Hipma_1645"/>
<protein>
    <recommendedName>
        <fullName evidence="1">Carrier domain-containing protein</fullName>
    </recommendedName>
</protein>
<dbReference type="AlphaFoldDB" id="F2LUK5"/>
<gene>
    <name evidence="2" type="ordered locus">Hipma_1645</name>
</gene>
<accession>F2LUK5</accession>
<keyword evidence="3" id="KW-1185">Reference proteome</keyword>
<sequence>MKAKIQNLIIESLKELNEELEIEALINPNENTKLYGINGVLDSLALVTLITDLEEKISEEFGKDITLADEKAMSQRISPFRSVETLTNYIAKLLEEEKNE</sequence>
<reference evidence="2 3" key="1">
    <citation type="journal article" date="2011" name="Stand. Genomic Sci.">
        <title>Complete genome sequence of the thermophilic sulfur-reducer Hippea maritima type strain (MH(2)).</title>
        <authorList>
            <person name="Huntemann M."/>
            <person name="Lu M."/>
            <person name="Nolan M."/>
            <person name="Lapidus A."/>
            <person name="Lucas S."/>
            <person name="Hammon N."/>
            <person name="Deshpande S."/>
            <person name="Cheng J.F."/>
            <person name="Tapia R."/>
            <person name="Han C."/>
            <person name="Goodwin L."/>
            <person name="Pitluck S."/>
            <person name="Liolios K."/>
            <person name="Pagani I."/>
            <person name="Ivanova N."/>
            <person name="Ovchinikova G."/>
            <person name="Pati A."/>
            <person name="Chen A."/>
            <person name="Palaniappan K."/>
            <person name="Land M."/>
            <person name="Hauser L."/>
            <person name="Jeffries C.D."/>
            <person name="Detter J.C."/>
            <person name="Brambilla E.M."/>
            <person name="Rohde M."/>
            <person name="Spring S."/>
            <person name="Goker M."/>
            <person name="Woyke T."/>
            <person name="Bristow J."/>
            <person name="Eisen J.A."/>
            <person name="Markowitz V."/>
            <person name="Hugenholtz P."/>
            <person name="Kyrpides N.C."/>
            <person name="Klenk H.P."/>
            <person name="Mavromatis K."/>
        </authorList>
    </citation>
    <scope>NUCLEOTIDE SEQUENCE [LARGE SCALE GENOMIC DNA]</scope>
    <source>
        <strain evidence="3">ATCC 700847 / DSM 10411 / MH2</strain>
    </source>
</reference>
<dbReference type="KEGG" id="hmr:Hipma_1645"/>
<dbReference type="OrthoDB" id="7065718at2"/>